<evidence type="ECO:0000256" key="1">
    <source>
        <dbReference type="SAM" id="MobiDB-lite"/>
    </source>
</evidence>
<dbReference type="EMBL" id="RCHS01002221">
    <property type="protein sequence ID" value="RMX48973.1"/>
    <property type="molecule type" value="Genomic_DNA"/>
</dbReference>
<sequence>MKFVLSALQVNEKSDLKEFRLASFSDRLLTICQLNDSYSTCGASVKFSSTSMRAQVWFVFIPFLVILSSSKGIPVTQSPSRVPNPTGSLDKREACKFDFENGLHGWEKTGTAFNNQPTYGDNPTARNRGQPAKQQGDWWIGGAEDRPSIMSKAGLLQGDRPQGTITSPSFEIMGSLIAFLIGGGCDINSVRAELIVNNKVVRRTTGKCHETMTRQFWYVRDFIGQRAQVKLVDFSSRGWGHINFDDLEGDITCSNLENTGLRGLGFTTDILKTDISKESCVFDFEEGIDNWHRTGSAFDSQPTYGDNPTARRRGQHANQQGNWWIGGYERRPSKSAPAGYGQGDGLQGTLTTPSFIIGGKYITFLIGGGCNINSVRAELIIDYEVVRKATGECHETMTRKFWEVGDFIGRTAQVKLVDFSSGSWGHINFDDLRGDITCSAPENTDILDKALCSFDFEEGLDGWVRTGTAFDNQPTYGDNPTARNQRQPANQHGDWWIGGYEDRPSKWATAGRSQLDAPQGTLTSPTFDIQGNYISFLIGGGCDVDAIRAELIVDDRVVRNATGNCHETMTRKFWNVGDLLGHFAQVRLVDFSSEGWGVINKEEMWVHTGGFSEFQCFEPMLKEHTADAEIFGPATTCPGETKRFDFEHGIGAWAKTGTVFNNQPTYGDNSAARYQTPANQQGDWWIGGFENRPSISSPRGKVQGDRPQGTLTSPTFKINGKYISFLIGGGCDIKVIRAELIIGSKVVKQVTGKCHETMIRRFWDVGAYIGQSARVKLVDFSSGSWGHINFDDLKGDISCYQLFHLRNRTYKL</sequence>
<evidence type="ECO:0000313" key="2">
    <source>
        <dbReference type="EMBL" id="RMX48973.1"/>
    </source>
</evidence>
<name>A0A3M6U5L0_POCDA</name>
<dbReference type="Proteomes" id="UP000275408">
    <property type="component" value="Unassembled WGS sequence"/>
</dbReference>
<dbReference type="STRING" id="46731.A0A3M6U5L0"/>
<dbReference type="OrthoDB" id="202537at2759"/>
<keyword evidence="3" id="KW-1185">Reference proteome</keyword>
<feature type="region of interest" description="Disordered" evidence="1">
    <location>
        <begin position="110"/>
        <end position="136"/>
    </location>
</feature>
<comment type="caution">
    <text evidence="2">The sequence shown here is derived from an EMBL/GenBank/DDBJ whole genome shotgun (WGS) entry which is preliminary data.</text>
</comment>
<proteinExistence type="predicted"/>
<feature type="compositionally biased region" description="Polar residues" evidence="1">
    <location>
        <begin position="111"/>
        <end position="127"/>
    </location>
</feature>
<reference evidence="2 3" key="1">
    <citation type="journal article" date="2018" name="Sci. Rep.">
        <title>Comparative analysis of the Pocillopora damicornis genome highlights role of immune system in coral evolution.</title>
        <authorList>
            <person name="Cunning R."/>
            <person name="Bay R.A."/>
            <person name="Gillette P."/>
            <person name="Baker A.C."/>
            <person name="Traylor-Knowles N."/>
        </authorList>
    </citation>
    <scope>NUCLEOTIDE SEQUENCE [LARGE SCALE GENOMIC DNA]</scope>
    <source>
        <strain evidence="2">RSMAS</strain>
        <tissue evidence="2">Whole animal</tissue>
    </source>
</reference>
<evidence type="ECO:0000313" key="3">
    <source>
        <dbReference type="Proteomes" id="UP000275408"/>
    </source>
</evidence>
<gene>
    <name evidence="2" type="ORF">pdam_00008293</name>
</gene>
<protein>
    <submittedName>
        <fullName evidence="2">Uncharacterized protein</fullName>
    </submittedName>
</protein>
<organism evidence="2 3">
    <name type="scientific">Pocillopora damicornis</name>
    <name type="common">Cauliflower coral</name>
    <name type="synonym">Millepora damicornis</name>
    <dbReference type="NCBI Taxonomy" id="46731"/>
    <lineage>
        <taxon>Eukaryota</taxon>
        <taxon>Metazoa</taxon>
        <taxon>Cnidaria</taxon>
        <taxon>Anthozoa</taxon>
        <taxon>Hexacorallia</taxon>
        <taxon>Scleractinia</taxon>
        <taxon>Astrocoeniina</taxon>
        <taxon>Pocilloporidae</taxon>
        <taxon>Pocillopora</taxon>
    </lineage>
</organism>
<feature type="region of interest" description="Disordered" evidence="1">
    <location>
        <begin position="471"/>
        <end position="490"/>
    </location>
</feature>
<accession>A0A3M6U5L0</accession>
<feature type="non-terminal residue" evidence="2">
    <location>
        <position position="812"/>
    </location>
</feature>
<dbReference type="AlphaFoldDB" id="A0A3M6U5L0"/>